<dbReference type="GO" id="GO:0008234">
    <property type="term" value="F:cysteine-type peptidase activity"/>
    <property type="evidence" value="ECO:0007669"/>
    <property type="project" value="UniProtKB-KW"/>
</dbReference>
<dbReference type="InterPro" id="IPR051794">
    <property type="entry name" value="PG_Endopeptidase_C40"/>
</dbReference>
<evidence type="ECO:0000313" key="6">
    <source>
        <dbReference type="EMBL" id="PCC83482.1"/>
    </source>
</evidence>
<keyword evidence="4" id="KW-0788">Thiol protease</keyword>
<dbReference type="PROSITE" id="PS51935">
    <property type="entry name" value="NLPC_P60"/>
    <property type="match status" value="1"/>
</dbReference>
<dbReference type="AlphaFoldDB" id="A0A2A4ALW1"/>
<keyword evidence="3 6" id="KW-0378">Hydrolase</keyword>
<gene>
    <name evidence="6" type="ORF">COM45_03810</name>
</gene>
<dbReference type="GO" id="GO:0006508">
    <property type="term" value="P:proteolysis"/>
    <property type="evidence" value="ECO:0007669"/>
    <property type="project" value="UniProtKB-KW"/>
</dbReference>
<evidence type="ECO:0000256" key="3">
    <source>
        <dbReference type="ARBA" id="ARBA00022801"/>
    </source>
</evidence>
<dbReference type="Proteomes" id="UP000218690">
    <property type="component" value="Unassembled WGS sequence"/>
</dbReference>
<protein>
    <submittedName>
        <fullName evidence="6">Glycoside hydrolase</fullName>
    </submittedName>
</protein>
<evidence type="ECO:0000256" key="1">
    <source>
        <dbReference type="ARBA" id="ARBA00007074"/>
    </source>
</evidence>
<name>A0A2A4ALW1_9CORY</name>
<dbReference type="InterPro" id="IPR000064">
    <property type="entry name" value="NLP_P60_dom"/>
</dbReference>
<comment type="similarity">
    <text evidence="1">Belongs to the peptidase C40 family.</text>
</comment>
<evidence type="ECO:0000313" key="7">
    <source>
        <dbReference type="Proteomes" id="UP000218690"/>
    </source>
</evidence>
<dbReference type="SUPFAM" id="SSF54001">
    <property type="entry name" value="Cysteine proteinases"/>
    <property type="match status" value="1"/>
</dbReference>
<dbReference type="PANTHER" id="PTHR47359:SF3">
    <property type="entry name" value="NLP_P60 DOMAIN-CONTAINING PROTEIN-RELATED"/>
    <property type="match status" value="1"/>
</dbReference>
<comment type="caution">
    <text evidence="6">The sequence shown here is derived from an EMBL/GenBank/DDBJ whole genome shotgun (WGS) entry which is preliminary data.</text>
</comment>
<organism evidence="6 7">
    <name type="scientific">Corynebacterium accolens</name>
    <dbReference type="NCBI Taxonomy" id="38284"/>
    <lineage>
        <taxon>Bacteria</taxon>
        <taxon>Bacillati</taxon>
        <taxon>Actinomycetota</taxon>
        <taxon>Actinomycetes</taxon>
        <taxon>Mycobacteriales</taxon>
        <taxon>Corynebacteriaceae</taxon>
        <taxon>Corynebacterium</taxon>
    </lineage>
</organism>
<reference evidence="6 7" key="1">
    <citation type="submission" date="2017-09" db="EMBL/GenBank/DDBJ databases">
        <title>Draft Genome Sequence of Corynebacterium accolens AH4003.</title>
        <authorList>
            <person name="Chen Y."/>
            <person name="Oosthuysen W.F."/>
            <person name="Kelley S."/>
            <person name="Horswill A."/>
        </authorList>
    </citation>
    <scope>NUCLEOTIDE SEQUENCE [LARGE SCALE GENOMIC DNA]</scope>
    <source>
        <strain evidence="6 7">AH4003</strain>
    </source>
</reference>
<dbReference type="Pfam" id="PF00877">
    <property type="entry name" value="NLPC_P60"/>
    <property type="match status" value="1"/>
</dbReference>
<proteinExistence type="inferred from homology"/>
<dbReference type="EMBL" id="NWBP01000011">
    <property type="protein sequence ID" value="PCC83482.1"/>
    <property type="molecule type" value="Genomic_DNA"/>
</dbReference>
<keyword evidence="2" id="KW-0645">Protease</keyword>
<dbReference type="PANTHER" id="PTHR47359">
    <property type="entry name" value="PEPTIDOGLYCAN DL-ENDOPEPTIDASE CWLO"/>
    <property type="match status" value="1"/>
</dbReference>
<evidence type="ECO:0000256" key="2">
    <source>
        <dbReference type="ARBA" id="ARBA00022670"/>
    </source>
</evidence>
<accession>A0A2A4ALW1</accession>
<dbReference type="Gene3D" id="3.90.1720.10">
    <property type="entry name" value="endopeptidase domain like (from Nostoc punctiforme)"/>
    <property type="match status" value="1"/>
</dbReference>
<dbReference type="InterPro" id="IPR038765">
    <property type="entry name" value="Papain-like_cys_pep_sf"/>
</dbReference>
<sequence length="308" mass="31635">MIEAAVKQISQMAPPALPAVELPKVPDLETVPALAKIAHGDPSKLLDAANVLAEDRTTIENAVSQAQQLIKAAGRDLIGIGISLLTKAAPVALGMLVPNPAINAAARAHIQGLIASHLAQAFARLKQLLSELLAAAQPLLPIARRAVEKTVIGRSSEPAEPQIALGNGEKPSEVKPVAGLSSTVAAGSSSAGEGSSQGKAAVAAAMSKLGTPYVWGGTGNGGFDCSGLTQWAWRQAGVEIPRTAEAQTVGKQVSANELQPGDLVVWDGHVAMYKGSGEMIEAGSPVETSPLRTSNMGMAFKGFWRPTG</sequence>
<evidence type="ECO:0000259" key="5">
    <source>
        <dbReference type="PROSITE" id="PS51935"/>
    </source>
</evidence>
<evidence type="ECO:0000256" key="4">
    <source>
        <dbReference type="ARBA" id="ARBA00022807"/>
    </source>
</evidence>
<feature type="domain" description="NlpC/P60" evidence="5">
    <location>
        <begin position="195"/>
        <end position="308"/>
    </location>
</feature>